<comment type="caution">
    <text evidence="9">The sequence shown here is derived from an EMBL/GenBank/DDBJ whole genome shotgun (WGS) entry which is preliminary data.</text>
</comment>
<feature type="transmembrane region" description="Helical" evidence="7">
    <location>
        <begin position="433"/>
        <end position="454"/>
    </location>
</feature>
<dbReference type="InterPro" id="IPR020846">
    <property type="entry name" value="MFS_dom"/>
</dbReference>
<dbReference type="Pfam" id="PF07690">
    <property type="entry name" value="MFS_1"/>
    <property type="match status" value="1"/>
</dbReference>
<feature type="transmembrane region" description="Helical" evidence="7">
    <location>
        <begin position="529"/>
        <end position="548"/>
    </location>
</feature>
<keyword evidence="4 7" id="KW-1133">Transmembrane helix</keyword>
<evidence type="ECO:0000256" key="1">
    <source>
        <dbReference type="ARBA" id="ARBA00004141"/>
    </source>
</evidence>
<evidence type="ECO:0000313" key="10">
    <source>
        <dbReference type="Proteomes" id="UP001140560"/>
    </source>
</evidence>
<feature type="transmembrane region" description="Helical" evidence="7">
    <location>
        <begin position="76"/>
        <end position="96"/>
    </location>
</feature>
<dbReference type="Gene3D" id="1.20.1250.20">
    <property type="entry name" value="MFS general substrate transporter like domains"/>
    <property type="match status" value="1"/>
</dbReference>
<organism evidence="9 10">
    <name type="scientific">Neocucurbitaria cava</name>
    <dbReference type="NCBI Taxonomy" id="798079"/>
    <lineage>
        <taxon>Eukaryota</taxon>
        <taxon>Fungi</taxon>
        <taxon>Dikarya</taxon>
        <taxon>Ascomycota</taxon>
        <taxon>Pezizomycotina</taxon>
        <taxon>Dothideomycetes</taxon>
        <taxon>Pleosporomycetidae</taxon>
        <taxon>Pleosporales</taxon>
        <taxon>Pleosporineae</taxon>
        <taxon>Cucurbitariaceae</taxon>
        <taxon>Neocucurbitaria</taxon>
    </lineage>
</organism>
<evidence type="ECO:0000256" key="4">
    <source>
        <dbReference type="ARBA" id="ARBA00022989"/>
    </source>
</evidence>
<evidence type="ECO:0000256" key="6">
    <source>
        <dbReference type="SAM" id="MobiDB-lite"/>
    </source>
</evidence>
<dbReference type="PANTHER" id="PTHR23502:SF68">
    <property type="entry name" value="MULTIDRUG TRANSPORTER, PUTATIVE (AFU_ORTHOLOGUE AFUA_3G01120)-RELATED"/>
    <property type="match status" value="1"/>
</dbReference>
<feature type="transmembrane region" description="Helical" evidence="7">
    <location>
        <begin position="256"/>
        <end position="283"/>
    </location>
</feature>
<dbReference type="PROSITE" id="PS50850">
    <property type="entry name" value="MFS"/>
    <property type="match status" value="1"/>
</dbReference>
<keyword evidence="5 7" id="KW-0472">Membrane</keyword>
<evidence type="ECO:0000313" key="9">
    <source>
        <dbReference type="EMBL" id="KAJ4369887.1"/>
    </source>
</evidence>
<sequence length="561" mass="60526">MAALEEAGARGVESNTTKTGDFNNALDAPIDIDVEHLSTEKLSTDGEKNNLNIVDFDGPDDPMHPMNWSSAKKKTAIVIVTSMTLLSYVAVTYMSFRPNVNKLLTHFSCSPIGSTINSSATLDILTHFKSTNETLGSFVTTVFLLGYTFGPLFIAPLSELYGRAILYKTCMCLFAIFNVACAVANSLGSLVVFRFLAGIMGSCPVTLGASSIADMVPSEKRTGAMGAYVLGAALGPSIGPIVGGFLTPAAGWRWTFWLMAIASGAMTVVAVLFVCESYPYVLLERKTKRLRKHSGNKNLRSGLSARKMPGELLAFSILRPLKMLLSPIIFLLSFYAAVVYSYLYLCFTTFEVVFGGQYGFNSGEAGLATLGLALGSILGVVGCGLVTEEVSRRLVKEHGGDPKPEYRLPPMVVGALCTPIGLFWYGWSAEAKAHWIVPIIGTVFIGMGMVFTYVRPPLIPILYFWAQYVCLANVVHQMSSAMYLVDAYTVHAASVTAASTVFRCLLGALLPLAGPSMYNALGLGGGNTLLGFISIAFAPLLVIFFLYGHRIREAKLFKIDF</sequence>
<feature type="transmembrane region" description="Helical" evidence="7">
    <location>
        <begin position="191"/>
        <end position="213"/>
    </location>
</feature>
<comment type="subcellular location">
    <subcellularLocation>
        <location evidence="1">Membrane</location>
        <topology evidence="1">Multi-pass membrane protein</topology>
    </subcellularLocation>
</comment>
<reference evidence="9" key="1">
    <citation type="submission" date="2022-10" db="EMBL/GenBank/DDBJ databases">
        <title>Tapping the CABI collections for fungal endophytes: first genome assemblies for Collariella, Neodidymelliopsis, Ascochyta clinopodiicola, Didymella pomorum, Didymosphaeria variabile, Neocosmospora piperis and Neocucurbitaria cava.</title>
        <authorList>
            <person name="Hill R."/>
        </authorList>
    </citation>
    <scope>NUCLEOTIDE SEQUENCE</scope>
    <source>
        <strain evidence="9">IMI 356814</strain>
    </source>
</reference>
<comment type="similarity">
    <text evidence="2">Belongs to the major facilitator superfamily.</text>
</comment>
<feature type="transmembrane region" description="Helical" evidence="7">
    <location>
        <begin position="225"/>
        <end position="250"/>
    </location>
</feature>
<evidence type="ECO:0000256" key="3">
    <source>
        <dbReference type="ARBA" id="ARBA00022692"/>
    </source>
</evidence>
<evidence type="ECO:0000256" key="7">
    <source>
        <dbReference type="SAM" id="Phobius"/>
    </source>
</evidence>
<dbReference type="CDD" id="cd17323">
    <property type="entry name" value="MFS_Tpo1_MDR_like"/>
    <property type="match status" value="1"/>
</dbReference>
<dbReference type="InterPro" id="IPR011701">
    <property type="entry name" value="MFS"/>
</dbReference>
<evidence type="ECO:0000256" key="2">
    <source>
        <dbReference type="ARBA" id="ARBA00008335"/>
    </source>
</evidence>
<keyword evidence="3 7" id="KW-0812">Transmembrane</keyword>
<accession>A0A9W8Y893</accession>
<dbReference type="GO" id="GO:0016020">
    <property type="term" value="C:membrane"/>
    <property type="evidence" value="ECO:0007669"/>
    <property type="project" value="UniProtKB-SubCell"/>
</dbReference>
<dbReference type="GO" id="GO:0022857">
    <property type="term" value="F:transmembrane transporter activity"/>
    <property type="evidence" value="ECO:0007669"/>
    <property type="project" value="InterPro"/>
</dbReference>
<name>A0A9W8Y893_9PLEO</name>
<feature type="region of interest" description="Disordered" evidence="6">
    <location>
        <begin position="1"/>
        <end position="20"/>
    </location>
</feature>
<evidence type="ECO:0000256" key="5">
    <source>
        <dbReference type="ARBA" id="ARBA00023136"/>
    </source>
</evidence>
<gene>
    <name evidence="9" type="ORF">N0V83_005651</name>
</gene>
<dbReference type="OrthoDB" id="5296287at2759"/>
<feature type="transmembrane region" description="Helical" evidence="7">
    <location>
        <begin position="365"/>
        <end position="387"/>
    </location>
</feature>
<feature type="domain" description="Major facilitator superfamily (MFS) profile" evidence="8">
    <location>
        <begin position="76"/>
        <end position="551"/>
    </location>
</feature>
<feature type="transmembrane region" description="Helical" evidence="7">
    <location>
        <begin position="324"/>
        <end position="345"/>
    </location>
</feature>
<dbReference type="PANTHER" id="PTHR23502">
    <property type="entry name" value="MAJOR FACILITATOR SUPERFAMILY"/>
    <property type="match status" value="1"/>
</dbReference>
<proteinExistence type="inferred from homology"/>
<dbReference type="Proteomes" id="UP001140560">
    <property type="component" value="Unassembled WGS sequence"/>
</dbReference>
<dbReference type="FunFam" id="1.20.1250.20:FF:000011">
    <property type="entry name" value="MFS multidrug transporter, putative"/>
    <property type="match status" value="1"/>
</dbReference>
<dbReference type="EMBL" id="JAPEUY010000009">
    <property type="protein sequence ID" value="KAJ4369887.1"/>
    <property type="molecule type" value="Genomic_DNA"/>
</dbReference>
<dbReference type="InterPro" id="IPR036259">
    <property type="entry name" value="MFS_trans_sf"/>
</dbReference>
<protein>
    <recommendedName>
        <fullName evidence="8">Major facilitator superfamily (MFS) profile domain-containing protein</fullName>
    </recommendedName>
</protein>
<keyword evidence="10" id="KW-1185">Reference proteome</keyword>
<evidence type="ECO:0000259" key="8">
    <source>
        <dbReference type="PROSITE" id="PS50850"/>
    </source>
</evidence>
<feature type="transmembrane region" description="Helical" evidence="7">
    <location>
        <begin position="166"/>
        <end position="185"/>
    </location>
</feature>
<feature type="transmembrane region" description="Helical" evidence="7">
    <location>
        <begin position="488"/>
        <end position="509"/>
    </location>
</feature>
<dbReference type="AlphaFoldDB" id="A0A9W8Y893"/>
<dbReference type="SUPFAM" id="SSF103473">
    <property type="entry name" value="MFS general substrate transporter"/>
    <property type="match status" value="1"/>
</dbReference>
<feature type="transmembrane region" description="Helical" evidence="7">
    <location>
        <begin position="135"/>
        <end position="154"/>
    </location>
</feature>